<dbReference type="InterPro" id="IPR002173">
    <property type="entry name" value="Carboh/pur_kinase_PfkB_CS"/>
</dbReference>
<dbReference type="EMBL" id="AMCI01001703">
    <property type="protein sequence ID" value="EJX04739.1"/>
    <property type="molecule type" value="Genomic_DNA"/>
</dbReference>
<sequence>MKKKLIGIGNALVDALFLVENDAFLAELDLPKGSMQLIDTERYRQLCERMRGEKIKRATGGSTGNVVLALANLNAAPGFIGKVSDDGNGRFFADNCRKRGIAACLLEDDSPTGVASTFITPDGQRTFATYLGAASRLVADDLRKDWFEGYDYFFIEGYLVQNHDLIERAVEMARAAGLKVCLDLASYNIVESDRDFFAYLLEQTDIVFANAEEARAFTGKEPAEALDELAACCQLAVVKTGKEGAMARCGEDVASCAAMDVPQVVDTTAAGDFFAAGFLYAHALGRPLEACLQAGCLLSGHVIQVVGSELPESIWQTLRQQLAE</sequence>
<evidence type="ECO:0000256" key="2">
    <source>
        <dbReference type="ARBA" id="ARBA00022679"/>
    </source>
</evidence>
<dbReference type="PANTHER" id="PTHR43320:SF3">
    <property type="entry name" value="CARBOHYDRATE KINASE PFKB DOMAIN-CONTAINING PROTEIN"/>
    <property type="match status" value="1"/>
</dbReference>
<proteinExistence type="inferred from homology"/>
<evidence type="ECO:0000259" key="4">
    <source>
        <dbReference type="Pfam" id="PF00294"/>
    </source>
</evidence>
<dbReference type="SUPFAM" id="SSF53613">
    <property type="entry name" value="Ribokinase-like"/>
    <property type="match status" value="1"/>
</dbReference>
<dbReference type="InterPro" id="IPR052700">
    <property type="entry name" value="Carb_kinase_PfkB-like"/>
</dbReference>
<feature type="domain" description="Carbohydrate kinase PfkB" evidence="4">
    <location>
        <begin position="47"/>
        <end position="311"/>
    </location>
</feature>
<dbReference type="CDD" id="cd01168">
    <property type="entry name" value="adenosine_kinase"/>
    <property type="match status" value="1"/>
</dbReference>
<accession>J9GCZ1</accession>
<evidence type="ECO:0000313" key="5">
    <source>
        <dbReference type="EMBL" id="EJX04739.1"/>
    </source>
</evidence>
<keyword evidence="2" id="KW-0808">Transferase</keyword>
<dbReference type="AlphaFoldDB" id="J9GCZ1"/>
<protein>
    <submittedName>
        <fullName evidence="5">Pfkb domain protein</fullName>
    </submittedName>
</protein>
<dbReference type="InterPro" id="IPR011611">
    <property type="entry name" value="PfkB_dom"/>
</dbReference>
<dbReference type="Pfam" id="PF00294">
    <property type="entry name" value="PfkB"/>
    <property type="match status" value="1"/>
</dbReference>
<evidence type="ECO:0000256" key="3">
    <source>
        <dbReference type="ARBA" id="ARBA00022777"/>
    </source>
</evidence>
<dbReference type="InterPro" id="IPR029056">
    <property type="entry name" value="Ribokinase-like"/>
</dbReference>
<dbReference type="PROSITE" id="PS00584">
    <property type="entry name" value="PFKB_KINASES_2"/>
    <property type="match status" value="1"/>
</dbReference>
<organism evidence="5">
    <name type="scientific">gut metagenome</name>
    <dbReference type="NCBI Taxonomy" id="749906"/>
    <lineage>
        <taxon>unclassified sequences</taxon>
        <taxon>metagenomes</taxon>
        <taxon>organismal metagenomes</taxon>
    </lineage>
</organism>
<reference evidence="5" key="1">
    <citation type="journal article" date="2012" name="PLoS ONE">
        <title>Gene sets for utilization of primary and secondary nutrition supplies in the distal gut of endangered iberian lynx.</title>
        <authorList>
            <person name="Alcaide M."/>
            <person name="Messina E."/>
            <person name="Richter M."/>
            <person name="Bargiela R."/>
            <person name="Peplies J."/>
            <person name="Huws S.A."/>
            <person name="Newbold C.J."/>
            <person name="Golyshin P.N."/>
            <person name="Simon M.A."/>
            <person name="Lopez G."/>
            <person name="Yakimov M.M."/>
            <person name="Ferrer M."/>
        </authorList>
    </citation>
    <scope>NUCLEOTIDE SEQUENCE</scope>
</reference>
<keyword evidence="3" id="KW-0418">Kinase</keyword>
<comment type="caution">
    <text evidence="5">The sequence shown here is derived from an EMBL/GenBank/DDBJ whole genome shotgun (WGS) entry which is preliminary data.</text>
</comment>
<dbReference type="GO" id="GO:0016301">
    <property type="term" value="F:kinase activity"/>
    <property type="evidence" value="ECO:0007669"/>
    <property type="project" value="UniProtKB-KW"/>
</dbReference>
<dbReference type="PANTHER" id="PTHR43320">
    <property type="entry name" value="SUGAR KINASE"/>
    <property type="match status" value="1"/>
</dbReference>
<evidence type="ECO:0000256" key="1">
    <source>
        <dbReference type="ARBA" id="ARBA00010688"/>
    </source>
</evidence>
<gene>
    <name evidence="5" type="ORF">EVA_07154</name>
</gene>
<comment type="similarity">
    <text evidence="1">Belongs to the carbohydrate kinase PfkB family.</text>
</comment>
<dbReference type="Gene3D" id="3.40.1190.20">
    <property type="match status" value="1"/>
</dbReference>
<name>J9GCZ1_9ZZZZ</name>